<dbReference type="GO" id="GO:0032784">
    <property type="term" value="P:regulation of DNA-templated transcription elongation"/>
    <property type="evidence" value="ECO:0007669"/>
    <property type="project" value="InterPro"/>
</dbReference>
<dbReference type="Gene3D" id="3.10.50.30">
    <property type="entry name" value="Transcription elongation factor, GreA/GreB, C-terminal domain"/>
    <property type="match status" value="1"/>
</dbReference>
<keyword evidence="3" id="KW-1185">Reference proteome</keyword>
<evidence type="ECO:0000259" key="1">
    <source>
        <dbReference type="Pfam" id="PF01272"/>
    </source>
</evidence>
<gene>
    <name evidence="2" type="ORF">EV677_2375</name>
</gene>
<evidence type="ECO:0000313" key="3">
    <source>
        <dbReference type="Proteomes" id="UP000294737"/>
    </source>
</evidence>
<dbReference type="RefSeq" id="WP_112992347.1">
    <property type="nucleotide sequence ID" value="NZ_PTLZ01000002.1"/>
</dbReference>
<keyword evidence="2" id="KW-0418">Kinase</keyword>
<dbReference type="InterPro" id="IPR036953">
    <property type="entry name" value="GreA/GreB_C_sf"/>
</dbReference>
<reference evidence="2 3" key="1">
    <citation type="submission" date="2019-03" db="EMBL/GenBank/DDBJ databases">
        <title>Genomic Encyclopedia of Type Strains, Phase IV (KMG-IV): sequencing the most valuable type-strain genomes for metagenomic binning, comparative biology and taxonomic classification.</title>
        <authorList>
            <person name="Goeker M."/>
        </authorList>
    </citation>
    <scope>NUCLEOTIDE SEQUENCE [LARGE SCALE GENOMIC DNA]</scope>
    <source>
        <strain evidence="2 3">DSM 18555</strain>
    </source>
</reference>
<comment type="caution">
    <text evidence="2">The sequence shown here is derived from an EMBL/GenBank/DDBJ whole genome shotgun (WGS) entry which is preliminary data.</text>
</comment>
<feature type="domain" description="Transcription elongation factor GreA/GreB C-terminal" evidence="1">
    <location>
        <begin position="52"/>
        <end position="127"/>
    </location>
</feature>
<evidence type="ECO:0000313" key="2">
    <source>
        <dbReference type="EMBL" id="TDN90299.1"/>
    </source>
</evidence>
<sequence>MKNQRILKQNDAAILSRLAEQLLRLADVELNVGEELLDIVSTSKILAADTERKDCVALYSSVSYTPANVDDKRILTLVCPHEANPELAYVSVLSPIGMALIGRKTLHIIDVALPANRMEKIKILEVANVNLISEVE</sequence>
<dbReference type="GO" id="GO:0003677">
    <property type="term" value="F:DNA binding"/>
    <property type="evidence" value="ECO:0007669"/>
    <property type="project" value="InterPro"/>
</dbReference>
<accession>A0A4R6G6V8</accession>
<protein>
    <submittedName>
        <fullName evidence="2">Regulator of nucleoside diphosphate kinase</fullName>
    </submittedName>
</protein>
<dbReference type="Pfam" id="PF01272">
    <property type="entry name" value="GreA_GreB"/>
    <property type="match status" value="1"/>
</dbReference>
<dbReference type="GO" id="GO:0016301">
    <property type="term" value="F:kinase activity"/>
    <property type="evidence" value="ECO:0007669"/>
    <property type="project" value="UniProtKB-KW"/>
</dbReference>
<dbReference type="Proteomes" id="UP000294737">
    <property type="component" value="Unassembled WGS sequence"/>
</dbReference>
<dbReference type="AlphaFoldDB" id="A0A4R6G6V8"/>
<dbReference type="OrthoDB" id="8775743at2"/>
<dbReference type="SUPFAM" id="SSF54534">
    <property type="entry name" value="FKBP-like"/>
    <property type="match status" value="1"/>
</dbReference>
<proteinExistence type="predicted"/>
<name>A0A4R6G6V8_9BURK</name>
<organism evidence="2 3">
    <name type="scientific">Herminiimonas fonticola</name>
    <dbReference type="NCBI Taxonomy" id="303380"/>
    <lineage>
        <taxon>Bacteria</taxon>
        <taxon>Pseudomonadati</taxon>
        <taxon>Pseudomonadota</taxon>
        <taxon>Betaproteobacteria</taxon>
        <taxon>Burkholderiales</taxon>
        <taxon>Oxalobacteraceae</taxon>
        <taxon>Herminiimonas</taxon>
    </lineage>
</organism>
<keyword evidence="2" id="KW-0808">Transferase</keyword>
<dbReference type="EMBL" id="SNWF01000005">
    <property type="protein sequence ID" value="TDN90299.1"/>
    <property type="molecule type" value="Genomic_DNA"/>
</dbReference>
<dbReference type="InterPro" id="IPR001437">
    <property type="entry name" value="Tscrpt_elong_fac_GreA/B_C"/>
</dbReference>